<protein>
    <submittedName>
        <fullName evidence="3">Uncharacterized protein</fullName>
    </submittedName>
</protein>
<reference evidence="3 4" key="1">
    <citation type="submission" date="2024-09" db="EMBL/GenBank/DDBJ databases">
        <title>Floridaenema gen nov. (Aerosakkonemataceae, Aerosakkonematales ord. nov., Cyanobacteria) from benthic tropical and subtropical fresh waters, with the description of four new species.</title>
        <authorList>
            <person name="Moretto J.A."/>
            <person name="Berthold D.E."/>
            <person name="Lefler F.W."/>
            <person name="Huang I.-S."/>
            <person name="Laughinghouse H. IV."/>
        </authorList>
    </citation>
    <scope>NUCLEOTIDE SEQUENCE [LARGE SCALE GENOMIC DNA]</scope>
    <source>
        <strain evidence="3 4">BLCC-F154</strain>
    </source>
</reference>
<dbReference type="RefSeq" id="WP_413257313.1">
    <property type="nucleotide sequence ID" value="NZ_JBHFNS010000046.1"/>
</dbReference>
<keyword evidence="4" id="KW-1185">Reference proteome</keyword>
<dbReference type="EMBL" id="JBHFNS010000046">
    <property type="protein sequence ID" value="MFB2935811.1"/>
    <property type="molecule type" value="Genomic_DNA"/>
</dbReference>
<sequence>MIHKFSLSLCVLTGVLWTGSSIPMALAQSNFPPATQEIPAATNLTQPLYSNAVLTVQDLPPGFKELPPEVTAQVQTQFELLSSQLTKAGMKPEKFFAFINPDTLQMVVGFTGLIPNQPDRANFDVILKQMQQPAYQQQMMNQIRESIKSNQGIKIVDYGMIPAVNNNIGETASGMTVGIDIKGQILQLDLASFRRNNVGAFTAVMYRKGDRPTVNLDAVARQLDTRIVQTASGAIPASANESEVTPPSTGEVQ</sequence>
<accession>A0ABV4YAG1</accession>
<evidence type="ECO:0000313" key="4">
    <source>
        <dbReference type="Proteomes" id="UP001576776"/>
    </source>
</evidence>
<evidence type="ECO:0000313" key="3">
    <source>
        <dbReference type="EMBL" id="MFB2935811.1"/>
    </source>
</evidence>
<feature type="compositionally biased region" description="Polar residues" evidence="1">
    <location>
        <begin position="239"/>
        <end position="253"/>
    </location>
</feature>
<keyword evidence="2" id="KW-0732">Signal</keyword>
<evidence type="ECO:0000256" key="2">
    <source>
        <dbReference type="SAM" id="SignalP"/>
    </source>
</evidence>
<proteinExistence type="predicted"/>
<comment type="caution">
    <text evidence="3">The sequence shown here is derived from an EMBL/GenBank/DDBJ whole genome shotgun (WGS) entry which is preliminary data.</text>
</comment>
<feature type="chain" id="PRO_5045454705" evidence="2">
    <location>
        <begin position="28"/>
        <end position="253"/>
    </location>
</feature>
<feature type="region of interest" description="Disordered" evidence="1">
    <location>
        <begin position="234"/>
        <end position="253"/>
    </location>
</feature>
<name>A0ABV4YAG1_9CYAN</name>
<feature type="signal peptide" evidence="2">
    <location>
        <begin position="1"/>
        <end position="27"/>
    </location>
</feature>
<evidence type="ECO:0000256" key="1">
    <source>
        <dbReference type="SAM" id="MobiDB-lite"/>
    </source>
</evidence>
<organism evidence="3 4">
    <name type="scientific">Floridaenema fluviatile BLCC-F154</name>
    <dbReference type="NCBI Taxonomy" id="3153640"/>
    <lineage>
        <taxon>Bacteria</taxon>
        <taxon>Bacillati</taxon>
        <taxon>Cyanobacteriota</taxon>
        <taxon>Cyanophyceae</taxon>
        <taxon>Oscillatoriophycideae</taxon>
        <taxon>Aerosakkonematales</taxon>
        <taxon>Aerosakkonemataceae</taxon>
        <taxon>Floridanema</taxon>
        <taxon>Floridanema fluviatile</taxon>
    </lineage>
</organism>
<gene>
    <name evidence="3" type="ORF">ACE1B6_11210</name>
</gene>
<dbReference type="Proteomes" id="UP001576776">
    <property type="component" value="Unassembled WGS sequence"/>
</dbReference>